<feature type="domain" description="Aminoacyl-tRNA synthetase class Ia" evidence="10">
    <location>
        <begin position="19"/>
        <end position="101"/>
    </location>
</feature>
<protein>
    <recommendedName>
        <fullName evidence="8">Valine--tRNA ligase</fullName>
        <ecNumber evidence="8">6.1.1.9</ecNumber>
    </recommendedName>
    <alternativeName>
        <fullName evidence="8">Valyl-tRNA synthetase</fullName>
        <shortName evidence="8">ValRS</shortName>
    </alternativeName>
</protein>
<keyword evidence="5 8" id="KW-0648">Protein biosynthesis</keyword>
<dbReference type="InterPro" id="IPR022874">
    <property type="entry name" value="Valine-tRNA_ligase_type_2"/>
</dbReference>
<evidence type="ECO:0000259" key="11">
    <source>
        <dbReference type="Pfam" id="PF08264"/>
    </source>
</evidence>
<dbReference type="NCBIfam" id="NF000540">
    <property type="entry name" value="alt_ValS"/>
    <property type="match status" value="1"/>
</dbReference>
<reference evidence="12 13" key="1">
    <citation type="submission" date="2020-07" db="EMBL/GenBank/DDBJ databases">
        <title>Sequencing the genomes of 1000 actinobacteria strains.</title>
        <authorList>
            <person name="Klenk H.-P."/>
        </authorList>
    </citation>
    <scope>NUCLEOTIDE SEQUENCE [LARGE SCALE GENOMIC DNA]</scope>
    <source>
        <strain evidence="12 13">DSM 19970</strain>
    </source>
</reference>
<dbReference type="PANTHER" id="PTHR11946">
    <property type="entry name" value="VALYL-TRNA SYNTHETASES"/>
    <property type="match status" value="1"/>
</dbReference>
<evidence type="ECO:0000256" key="2">
    <source>
        <dbReference type="ARBA" id="ARBA00022598"/>
    </source>
</evidence>
<dbReference type="Gene3D" id="1.10.730.10">
    <property type="entry name" value="Isoleucyl-tRNA Synthetase, Domain 1"/>
    <property type="match status" value="1"/>
</dbReference>
<dbReference type="SUPFAM" id="SSF50677">
    <property type="entry name" value="ValRS/IleRS/LeuRS editing domain"/>
    <property type="match status" value="1"/>
</dbReference>
<dbReference type="GO" id="GO:0005524">
    <property type="term" value="F:ATP binding"/>
    <property type="evidence" value="ECO:0007669"/>
    <property type="project" value="UniProtKB-UniRule"/>
</dbReference>
<dbReference type="PROSITE" id="PS00178">
    <property type="entry name" value="AA_TRNA_LIGASE_I"/>
    <property type="match status" value="1"/>
</dbReference>
<dbReference type="SUPFAM" id="SSF52374">
    <property type="entry name" value="Nucleotidylyl transferase"/>
    <property type="match status" value="1"/>
</dbReference>
<dbReference type="Pfam" id="PF08264">
    <property type="entry name" value="Anticodon_1"/>
    <property type="match status" value="1"/>
</dbReference>
<keyword evidence="6 8" id="KW-0030">Aminoacyl-tRNA synthetase</keyword>
<dbReference type="NCBIfam" id="NF009687">
    <property type="entry name" value="PRK13208.1"/>
    <property type="match status" value="1"/>
</dbReference>
<comment type="catalytic activity">
    <reaction evidence="7 8">
        <text>tRNA(Val) + L-valine + ATP = L-valyl-tRNA(Val) + AMP + diphosphate</text>
        <dbReference type="Rhea" id="RHEA:10704"/>
        <dbReference type="Rhea" id="RHEA-COMP:9672"/>
        <dbReference type="Rhea" id="RHEA-COMP:9708"/>
        <dbReference type="ChEBI" id="CHEBI:30616"/>
        <dbReference type="ChEBI" id="CHEBI:33019"/>
        <dbReference type="ChEBI" id="CHEBI:57762"/>
        <dbReference type="ChEBI" id="CHEBI:78442"/>
        <dbReference type="ChEBI" id="CHEBI:78537"/>
        <dbReference type="ChEBI" id="CHEBI:456215"/>
        <dbReference type="EC" id="6.1.1.9"/>
    </reaction>
</comment>
<dbReference type="PANTHER" id="PTHR11946:SF93">
    <property type="entry name" value="VALINE--TRNA LIGASE, CHLOROPLASTIC_MITOCHONDRIAL 2"/>
    <property type="match status" value="1"/>
</dbReference>
<feature type="domain" description="Aminoacyl-tRNA synthetase class Ia" evidence="10">
    <location>
        <begin position="129"/>
        <end position="631"/>
    </location>
</feature>
<dbReference type="OrthoDB" id="9810365at2"/>
<dbReference type="Proteomes" id="UP000547973">
    <property type="component" value="Unassembled WGS sequence"/>
</dbReference>
<dbReference type="InterPro" id="IPR009008">
    <property type="entry name" value="Val/Leu/Ile-tRNA-synth_edit"/>
</dbReference>
<dbReference type="GO" id="GO:0002161">
    <property type="term" value="F:aminoacyl-tRNA deacylase activity"/>
    <property type="evidence" value="ECO:0007669"/>
    <property type="project" value="InterPro"/>
</dbReference>
<evidence type="ECO:0000256" key="1">
    <source>
        <dbReference type="ARBA" id="ARBA00022490"/>
    </source>
</evidence>
<dbReference type="InterPro" id="IPR001412">
    <property type="entry name" value="aa-tRNA-synth_I_CS"/>
</dbReference>
<comment type="similarity">
    <text evidence="8">Belongs to the class-I aminoacyl-tRNA synthetase family. ValS type 2 subfamily.</text>
</comment>
<dbReference type="AlphaFoldDB" id="A0A7Y9ZCX8"/>
<accession>A0A7Y9ZCX8</accession>
<dbReference type="PRINTS" id="PR00986">
    <property type="entry name" value="TRNASYNTHVAL"/>
</dbReference>
<comment type="subcellular location">
    <subcellularLocation>
        <location evidence="8">Cytoplasm</location>
    </subcellularLocation>
</comment>
<dbReference type="InterPro" id="IPR009080">
    <property type="entry name" value="tRNAsynth_Ia_anticodon-bd"/>
</dbReference>
<dbReference type="InterPro" id="IPR014729">
    <property type="entry name" value="Rossmann-like_a/b/a_fold"/>
</dbReference>
<evidence type="ECO:0000256" key="8">
    <source>
        <dbReference type="HAMAP-Rule" id="MF_02005"/>
    </source>
</evidence>
<keyword evidence="2 8" id="KW-0436">Ligase</keyword>
<feature type="short sequence motif" description="'KMSKS' region" evidence="8">
    <location>
        <begin position="593"/>
        <end position="597"/>
    </location>
</feature>
<dbReference type="EC" id="6.1.1.9" evidence="8"/>
<evidence type="ECO:0000256" key="3">
    <source>
        <dbReference type="ARBA" id="ARBA00022741"/>
    </source>
</evidence>
<comment type="domain">
    <text evidence="8">ValRS has two distinct active sites: one for aminoacylation and one for editing. The misactivated threonine is translocated from the active site to the editing site.</text>
</comment>
<dbReference type="GO" id="GO:0005829">
    <property type="term" value="C:cytosol"/>
    <property type="evidence" value="ECO:0007669"/>
    <property type="project" value="TreeGrafter"/>
</dbReference>
<dbReference type="Pfam" id="PF00133">
    <property type="entry name" value="tRNA-synt_1"/>
    <property type="match status" value="2"/>
</dbReference>
<feature type="domain" description="Methionyl/Valyl/Leucyl/Isoleucyl-tRNA synthetase anticodon-binding" evidence="11">
    <location>
        <begin position="687"/>
        <end position="844"/>
    </location>
</feature>
<organism evidence="12 13">
    <name type="scientific">Demequina lutea</name>
    <dbReference type="NCBI Taxonomy" id="431489"/>
    <lineage>
        <taxon>Bacteria</taxon>
        <taxon>Bacillati</taxon>
        <taxon>Actinomycetota</taxon>
        <taxon>Actinomycetes</taxon>
        <taxon>Micrococcales</taxon>
        <taxon>Demequinaceae</taxon>
        <taxon>Demequina</taxon>
    </lineage>
</organism>
<dbReference type="SUPFAM" id="SSF47323">
    <property type="entry name" value="Anticodon-binding domain of a subclass of class I aminoacyl-tRNA synthetases"/>
    <property type="match status" value="1"/>
</dbReference>
<keyword evidence="3 8" id="KW-0547">Nucleotide-binding</keyword>
<keyword evidence="13" id="KW-1185">Reference proteome</keyword>
<feature type="region of interest" description="Disordered" evidence="9">
    <location>
        <begin position="476"/>
        <end position="513"/>
    </location>
</feature>
<evidence type="ECO:0000256" key="7">
    <source>
        <dbReference type="ARBA" id="ARBA00047552"/>
    </source>
</evidence>
<dbReference type="CDD" id="cd07962">
    <property type="entry name" value="Anticodon_Ia_Val"/>
    <property type="match status" value="1"/>
</dbReference>
<evidence type="ECO:0000256" key="9">
    <source>
        <dbReference type="SAM" id="MobiDB-lite"/>
    </source>
</evidence>
<evidence type="ECO:0000313" key="13">
    <source>
        <dbReference type="Proteomes" id="UP000547973"/>
    </source>
</evidence>
<dbReference type="GO" id="GO:0006438">
    <property type="term" value="P:valyl-tRNA aminoacylation"/>
    <property type="evidence" value="ECO:0007669"/>
    <property type="project" value="UniProtKB-UniRule"/>
</dbReference>
<dbReference type="HAMAP" id="MF_02005">
    <property type="entry name" value="Val_tRNA_synth_type2"/>
    <property type="match status" value="1"/>
</dbReference>
<feature type="short sequence motif" description="'HIGH' region" evidence="8">
    <location>
        <begin position="47"/>
        <end position="57"/>
    </location>
</feature>
<dbReference type="Gene3D" id="3.40.50.620">
    <property type="entry name" value="HUPs"/>
    <property type="match status" value="2"/>
</dbReference>
<keyword evidence="1 8" id="KW-0963">Cytoplasm</keyword>
<evidence type="ECO:0000259" key="10">
    <source>
        <dbReference type="Pfam" id="PF00133"/>
    </source>
</evidence>
<dbReference type="InterPro" id="IPR002303">
    <property type="entry name" value="Valyl-tRNA_ligase"/>
</dbReference>
<comment type="caution">
    <text evidence="12">The sequence shown here is derived from an EMBL/GenBank/DDBJ whole genome shotgun (WGS) entry which is preliminary data.</text>
</comment>
<dbReference type="InterPro" id="IPR033705">
    <property type="entry name" value="Anticodon_Ia_Val"/>
</dbReference>
<dbReference type="InterPro" id="IPR002300">
    <property type="entry name" value="aa-tRNA-synth_Ia"/>
</dbReference>
<comment type="subunit">
    <text evidence="8">Monomer.</text>
</comment>
<gene>
    <name evidence="8" type="primary">valS</name>
    <name evidence="12" type="ORF">BKA03_002037</name>
</gene>
<dbReference type="InterPro" id="IPR013155">
    <property type="entry name" value="M/V/L/I-tRNA-synth_anticd-bd"/>
</dbReference>
<dbReference type="RefSeq" id="WP_083972125.1">
    <property type="nucleotide sequence ID" value="NZ_BBRC01000024.1"/>
</dbReference>
<proteinExistence type="inferred from homology"/>
<dbReference type="GO" id="GO:0004832">
    <property type="term" value="F:valine-tRNA ligase activity"/>
    <property type="evidence" value="ECO:0007669"/>
    <property type="project" value="UniProtKB-UniRule"/>
</dbReference>
<evidence type="ECO:0000256" key="6">
    <source>
        <dbReference type="ARBA" id="ARBA00023146"/>
    </source>
</evidence>
<evidence type="ECO:0000256" key="4">
    <source>
        <dbReference type="ARBA" id="ARBA00022840"/>
    </source>
</evidence>
<evidence type="ECO:0000256" key="5">
    <source>
        <dbReference type="ARBA" id="ARBA00022917"/>
    </source>
</evidence>
<name>A0A7Y9ZCX8_9MICO</name>
<dbReference type="EMBL" id="JACBZO010000001">
    <property type="protein sequence ID" value="NYI41918.1"/>
    <property type="molecule type" value="Genomic_DNA"/>
</dbReference>
<keyword evidence="4 8" id="KW-0067">ATP-binding</keyword>
<feature type="binding site" evidence="8">
    <location>
        <position position="596"/>
    </location>
    <ligand>
        <name>ATP</name>
        <dbReference type="ChEBI" id="CHEBI:30616"/>
    </ligand>
</feature>
<comment type="function">
    <text evidence="8">Catalyzes the attachment of valine to tRNA(Val). As ValRS can inadvertently accommodate and process structurally similar amino acids such as threonine, to avoid such errors, it has a 'posttransfer' editing activity that hydrolyzes mischarged Thr-tRNA(Val) in a tRNA-dependent manner.</text>
</comment>
<dbReference type="InterPro" id="IPR048044">
    <property type="entry name" value="Valyl-tRNA_ligase_actino"/>
</dbReference>
<evidence type="ECO:0000313" key="12">
    <source>
        <dbReference type="EMBL" id="NYI41918.1"/>
    </source>
</evidence>
<sequence length="915" mass="100489">MSSRIPDKATVDGLEDRWNASWESSGVYHFDRSKTREQIYSIDTPPPTVSGSLHVGHVFSYTHTDVIARYKRMRGLEVFYPMGWDDNGLPTERRVQNYYGVRCDPLLTYVDGFEPPFEGGDGKSSKAADQLPISRRNFVELCERLSSEDEKQFEALWSHLGVSVDWRMTYQTISPSSQAVAQQAFLRSLARGEAYQAEAPTLWDVTFRTAVAQAELEDRERPGAYHRLAFEPAADLEEATGSYESIYIETTRPELLAACVAIVAHPDDERYQPFFGKHVRTPLFGVEVPVLAHRLASPDKGSGIAMICTFGDVTDVIWWRELQLPIRPIIGWDGRLLTEAPPGLDTEAARSAYAELAGKTVFAAQQRSVEMLIEAGVMEGEPRPITHPVKFFEKGDRPLEIVTSRQWYIANGGKDADLREALLARGAALDFVPAHMGKRYENWVNGLTGDWLISRQRFFGVPIPVWYPLDETGEPQWEAPIAPSEDSLPVDPQADAAPGYDESQRDQPGGFTGEKDIMDTWATSSLTPQIVCGWRNDPELFAKTFPMDLRPQGQDIIRTWLFSTVVRSHLEHDVLPWKHAAISGWILDPDRKKMSKSKGNVVTPMGLLEQHGSDAVRYWAASARLGTDAAFDEGQMKTGRRLAMKVLNVSKFVLGASGITTAADASLEAGIGAASHVTAAPVTEPLDQAMLAGLAKVIETATAALEAYDHTRALEAAESYFWTFCDDYVELVKERAYDGAALGEPIDPFAPCSPKAASARAALTIALDAFLRLFAPVLPFATEEVWSWFNEGSIHRAAWPTSDRTRETSAGEDPAVLIAAGAAVSALRKIKSDAKVSQRTEILSVDLLIPEAQVAHVNAAKPDIMAAGRVVSLQVIDAVTALDPSVDGMGSEDGSSTAILDPNVVRTENVVLAEA</sequence>